<accession>A0A3Q3DR23</accession>
<dbReference type="Gene3D" id="2.40.10.120">
    <property type="match status" value="1"/>
</dbReference>
<dbReference type="STRING" id="109280.ENSHCOP00000018360"/>
<dbReference type="PANTHER" id="PTHR21004">
    <property type="entry name" value="SERINE PROTEASE-RELATED"/>
    <property type="match status" value="1"/>
</dbReference>
<comment type="function">
    <text evidence="1">Peroxisomal protease that mediates both the removal of the leader peptide from proteins containing a PTS2 target sequence and processes several PTS1-containing proteins. Catalyzes the processing of PTS1-proteins involved in the peroxisomal beta-oxidation of fatty acids.</text>
</comment>
<sequence length="520" mass="57000">MEVEDVERCCCVVTLNEAFSAPAPVSFSAVVIHPTTGVVISTGLPFFRFIIDKKSSYASERRFLLRHNFRVHLKIDISFPSRSHVEANACGVSEVGPPSTRHRRDEQGAELLMLVNCVEFKKTFQTLFHKADQWRFHGDDDDDLFRDADCLSWFAILKADKPHPGTVSWRRSTCLQKGSPVIACGSPFGSLCSDLFNGTVSKGIISNLAGEDNAIILTDARCLPGTEGGGLFTMENDSLYLVGVIVSPFGWKANEWIGLTLVCSVHSILRNIVQCGDIQDLLHDVWLHPAEVFTTRKANAGPYPNVCLVDSGQHWGSGVLVTPELIQTCRHVVNGKSTVALKFHHRARVLDTFGDVLFSTKASSPYDVAVVRSRESIFDVVIPQMAHEFNTGESVLVVGYGGLGRWCGPSLTCGVLSKAIRHHNRTIMLQTTCAVQAGTSGGAVIRASTGELLGIVSSNTRDLASKVTYPHLNFCIPVSMLDGPLLHLSRLGDVRMFDVLDVAEEQVKRVWRLQGTPSKL</sequence>
<dbReference type="GO" id="GO:0004252">
    <property type="term" value="F:serine-type endopeptidase activity"/>
    <property type="evidence" value="ECO:0007669"/>
    <property type="project" value="InterPro"/>
</dbReference>
<dbReference type="Proteomes" id="UP000264820">
    <property type="component" value="Unplaced"/>
</dbReference>
<comment type="similarity">
    <text evidence="1">Belongs to the peptidase S1B family.</text>
</comment>
<keyword evidence="1" id="KW-0720">Serine protease</keyword>
<dbReference type="GO" id="GO:0031998">
    <property type="term" value="P:regulation of fatty acid beta-oxidation"/>
    <property type="evidence" value="ECO:0007669"/>
    <property type="project" value="TreeGrafter"/>
</dbReference>
<dbReference type="GeneTree" id="ENSGT00390000014627"/>
<evidence type="ECO:0000313" key="3">
    <source>
        <dbReference type="Proteomes" id="UP000264820"/>
    </source>
</evidence>
<keyword evidence="1" id="KW-0645">Protease</keyword>
<dbReference type="Pfam" id="PF13365">
    <property type="entry name" value="Trypsin_2"/>
    <property type="match status" value="1"/>
</dbReference>
<reference evidence="2" key="2">
    <citation type="submission" date="2025-09" db="UniProtKB">
        <authorList>
            <consortium name="Ensembl"/>
        </authorList>
    </citation>
    <scope>IDENTIFICATION</scope>
</reference>
<dbReference type="OrthoDB" id="17845at2759"/>
<dbReference type="Gene3D" id="2.40.10.10">
    <property type="entry name" value="Trypsin-like serine proteases"/>
    <property type="match status" value="2"/>
</dbReference>
<dbReference type="KEGG" id="hcq:109512381"/>
<dbReference type="InterPro" id="IPR043504">
    <property type="entry name" value="Peptidase_S1_PA_chymotrypsin"/>
</dbReference>
<reference evidence="2" key="1">
    <citation type="submission" date="2025-08" db="UniProtKB">
        <authorList>
            <consortium name="Ensembl"/>
        </authorList>
    </citation>
    <scope>IDENTIFICATION</scope>
</reference>
<dbReference type="AlphaFoldDB" id="A0A3Q3DR23"/>
<comment type="PTM">
    <text evidence="1">The full-lengh TYSND1 is the active the proteolytic processing of PTS1- and PTS2-proteins and in self-cleavage, and intermolecular self-cleavage of TYSND1 down-regulates its protease activity.</text>
</comment>
<dbReference type="EC" id="3.4.21.-" evidence="1"/>
<dbReference type="OMA" id="GGPMFDQ"/>
<dbReference type="CTD" id="219743"/>
<dbReference type="InterPro" id="IPR039245">
    <property type="entry name" value="TYSND1/DEG15"/>
</dbReference>
<dbReference type="RefSeq" id="XP_019719603.1">
    <property type="nucleotide sequence ID" value="XM_019864044.1"/>
</dbReference>
<evidence type="ECO:0000256" key="1">
    <source>
        <dbReference type="PIRNR" id="PIRNR037989"/>
    </source>
</evidence>
<keyword evidence="1" id="KW-0576">Peroxisome</keyword>
<evidence type="ECO:0000313" key="2">
    <source>
        <dbReference type="Ensembl" id="ENSHCOP00000018360.1"/>
    </source>
</evidence>
<proteinExistence type="inferred from homology"/>
<dbReference type="GeneID" id="109512381"/>
<dbReference type="PANTHER" id="PTHR21004:SF0">
    <property type="entry name" value="PEROXISOMAL LEADER PEPTIDE-PROCESSING PROTEASE"/>
    <property type="match status" value="1"/>
</dbReference>
<comment type="subcellular location">
    <subcellularLocation>
        <location evidence="1">Peroxisome</location>
    </subcellularLocation>
</comment>
<organism evidence="2 3">
    <name type="scientific">Hippocampus comes</name>
    <name type="common">Tiger tail seahorse</name>
    <dbReference type="NCBI Taxonomy" id="109280"/>
    <lineage>
        <taxon>Eukaryota</taxon>
        <taxon>Metazoa</taxon>
        <taxon>Chordata</taxon>
        <taxon>Craniata</taxon>
        <taxon>Vertebrata</taxon>
        <taxon>Euteleostomi</taxon>
        <taxon>Actinopterygii</taxon>
        <taxon>Neopterygii</taxon>
        <taxon>Teleostei</taxon>
        <taxon>Neoteleostei</taxon>
        <taxon>Acanthomorphata</taxon>
        <taxon>Syngnathiaria</taxon>
        <taxon>Syngnathiformes</taxon>
        <taxon>Syngnathoidei</taxon>
        <taxon>Syngnathidae</taxon>
        <taxon>Hippocampus</taxon>
    </lineage>
</organism>
<protein>
    <recommendedName>
        <fullName evidence="1">Peroxisomal leader peptide-processing protease</fullName>
        <ecNumber evidence="1">3.4.21.-</ecNumber>
    </recommendedName>
</protein>
<dbReference type="GO" id="GO:0005777">
    <property type="term" value="C:peroxisome"/>
    <property type="evidence" value="ECO:0007669"/>
    <property type="project" value="UniProtKB-SubCell"/>
</dbReference>
<dbReference type="InterPro" id="IPR009003">
    <property type="entry name" value="Peptidase_S1_PA"/>
</dbReference>
<dbReference type="Ensembl" id="ENSHCOT00000011461.1">
    <property type="protein sequence ID" value="ENSHCOP00000018360.1"/>
    <property type="gene ID" value="ENSHCOG00000002848.1"/>
</dbReference>
<keyword evidence="1" id="KW-0378">Hydrolase</keyword>
<dbReference type="SUPFAM" id="SSF50494">
    <property type="entry name" value="Trypsin-like serine proteases"/>
    <property type="match status" value="2"/>
</dbReference>
<keyword evidence="3" id="KW-1185">Reference proteome</keyword>
<dbReference type="GO" id="GO:0016485">
    <property type="term" value="P:protein processing"/>
    <property type="evidence" value="ECO:0007669"/>
    <property type="project" value="InterPro"/>
</dbReference>
<name>A0A3Q3DR23_HIPCM</name>